<dbReference type="GO" id="GO:0005686">
    <property type="term" value="C:U2 snRNP"/>
    <property type="evidence" value="ECO:0007669"/>
    <property type="project" value="TreeGrafter"/>
</dbReference>
<comment type="caution">
    <text evidence="7">The sequence shown here is derived from an EMBL/GenBank/DDBJ whole genome shotgun (WGS) entry which is preliminary data.</text>
</comment>
<keyword evidence="8" id="KW-1185">Reference proteome</keyword>
<evidence type="ECO:0000313" key="8">
    <source>
        <dbReference type="Proteomes" id="UP000664169"/>
    </source>
</evidence>
<evidence type="ECO:0000256" key="4">
    <source>
        <dbReference type="ARBA" id="ARBA00023242"/>
    </source>
</evidence>
<dbReference type="Proteomes" id="UP000664169">
    <property type="component" value="Unassembled WGS sequence"/>
</dbReference>
<evidence type="ECO:0000256" key="3">
    <source>
        <dbReference type="ARBA" id="ARBA00022737"/>
    </source>
</evidence>
<dbReference type="PANTHER" id="PTHR10552:SF6">
    <property type="entry name" value="U2 SMALL NUCLEAR RIBONUCLEOPROTEIN A"/>
    <property type="match status" value="1"/>
</dbReference>
<name>A0A8H3I4Z3_9LECA</name>
<accession>A0A8H3I4Z3</accession>
<sequence>MRLTTDLISTSLSFLNPLKERELDLRGHKIPIIENLAVAGPQDAIDFTDNDITVLGNFPLSPRLRTLLLARNRLTSIQSSLATNLPNLTVLVLTQNNLSELADLDPLGKCSKLTHLSLLENPVTRKEHYRSYIIFRIPSIRFLDFQKVRDVERERSKDLFGSVEEPSALASKVMGIKSRGAATFDTQTDADYSATSSKTYRVKLTDKEKKRVEQLIREAKSLQEISRLERELNEGRIPGGVGAVDEEEDD</sequence>
<dbReference type="InterPro" id="IPR001611">
    <property type="entry name" value="Leu-rich_rpt"/>
</dbReference>
<organism evidence="7 8">
    <name type="scientific">Gomphillus americanus</name>
    <dbReference type="NCBI Taxonomy" id="1940652"/>
    <lineage>
        <taxon>Eukaryota</taxon>
        <taxon>Fungi</taxon>
        <taxon>Dikarya</taxon>
        <taxon>Ascomycota</taxon>
        <taxon>Pezizomycotina</taxon>
        <taxon>Lecanoromycetes</taxon>
        <taxon>OSLEUM clade</taxon>
        <taxon>Ostropomycetidae</taxon>
        <taxon>Ostropales</taxon>
        <taxon>Graphidaceae</taxon>
        <taxon>Gomphilloideae</taxon>
        <taxon>Gomphillus</taxon>
    </lineage>
</organism>
<dbReference type="SUPFAM" id="SSF52058">
    <property type="entry name" value="L domain-like"/>
    <property type="match status" value="1"/>
</dbReference>
<comment type="similarity">
    <text evidence="5">Belongs to the U2 small nuclear ribonucleoprotein A family.</text>
</comment>
<keyword evidence="4" id="KW-0539">Nucleus</keyword>
<dbReference type="InterPro" id="IPR044640">
    <property type="entry name" value="RU2A"/>
</dbReference>
<dbReference type="InterPro" id="IPR032675">
    <property type="entry name" value="LRR_dom_sf"/>
</dbReference>
<protein>
    <recommendedName>
        <fullName evidence="6">U2 small nuclear ribonucleoprotein A'</fullName>
    </recommendedName>
</protein>
<reference evidence="7" key="1">
    <citation type="submission" date="2021-03" db="EMBL/GenBank/DDBJ databases">
        <authorList>
            <person name="Tagirdzhanova G."/>
        </authorList>
    </citation>
    <scope>NUCLEOTIDE SEQUENCE</scope>
</reference>
<keyword evidence="2" id="KW-0433">Leucine-rich repeat</keyword>
<keyword evidence="3" id="KW-0677">Repeat</keyword>
<dbReference type="GO" id="GO:0000398">
    <property type="term" value="P:mRNA splicing, via spliceosome"/>
    <property type="evidence" value="ECO:0007669"/>
    <property type="project" value="InterPro"/>
</dbReference>
<comment type="subcellular location">
    <subcellularLocation>
        <location evidence="1">Nucleus</location>
    </subcellularLocation>
</comment>
<proteinExistence type="inferred from homology"/>
<dbReference type="FunFam" id="3.80.10.10:FF:000026">
    <property type="entry name" value="U2 small nuclear ribonucleoprotein A"/>
    <property type="match status" value="1"/>
</dbReference>
<dbReference type="PANTHER" id="PTHR10552">
    <property type="entry name" value="U2 SMALL NUCLEAR RIBONUCLEOPROTEIN A"/>
    <property type="match status" value="1"/>
</dbReference>
<evidence type="ECO:0000256" key="2">
    <source>
        <dbReference type="ARBA" id="ARBA00022614"/>
    </source>
</evidence>
<evidence type="ECO:0000256" key="6">
    <source>
        <dbReference type="ARBA" id="ARBA00024238"/>
    </source>
</evidence>
<dbReference type="OrthoDB" id="433501at2759"/>
<evidence type="ECO:0000313" key="7">
    <source>
        <dbReference type="EMBL" id="CAF9903515.1"/>
    </source>
</evidence>
<evidence type="ECO:0000256" key="1">
    <source>
        <dbReference type="ARBA" id="ARBA00004123"/>
    </source>
</evidence>
<gene>
    <name evidence="7" type="primary">LEA1</name>
    <name evidence="7" type="ORF">GOMPHAMPRED_000332</name>
</gene>
<dbReference type="EMBL" id="CAJPDQ010000001">
    <property type="protein sequence ID" value="CAF9903515.1"/>
    <property type="molecule type" value="Genomic_DNA"/>
</dbReference>
<evidence type="ECO:0000256" key="5">
    <source>
        <dbReference type="ARBA" id="ARBA00024196"/>
    </source>
</evidence>
<dbReference type="GO" id="GO:0030620">
    <property type="term" value="F:U2 snRNA binding"/>
    <property type="evidence" value="ECO:0007669"/>
    <property type="project" value="InterPro"/>
</dbReference>
<dbReference type="Gene3D" id="3.80.10.10">
    <property type="entry name" value="Ribonuclease Inhibitor"/>
    <property type="match status" value="1"/>
</dbReference>
<dbReference type="PROSITE" id="PS51450">
    <property type="entry name" value="LRR"/>
    <property type="match status" value="1"/>
</dbReference>
<dbReference type="Pfam" id="PF14580">
    <property type="entry name" value="LRR_9"/>
    <property type="match status" value="1"/>
</dbReference>
<dbReference type="AlphaFoldDB" id="A0A8H3I4Z3"/>